<dbReference type="Proteomes" id="UP000007799">
    <property type="component" value="Unassembled WGS sequence"/>
</dbReference>
<gene>
    <name evidence="2" type="ORF">PTSG_00149</name>
</gene>
<dbReference type="KEGG" id="sre:PTSG_00149"/>
<dbReference type="InterPro" id="IPR036873">
    <property type="entry name" value="Rhodanese-like_dom_sf"/>
</dbReference>
<dbReference type="STRING" id="946362.F2TVN3"/>
<keyword evidence="3" id="KW-1185">Reference proteome</keyword>
<evidence type="ECO:0000313" key="3">
    <source>
        <dbReference type="Proteomes" id="UP000007799"/>
    </source>
</evidence>
<dbReference type="EMBL" id="GL832955">
    <property type="protein sequence ID" value="EGD72129.1"/>
    <property type="molecule type" value="Genomic_DNA"/>
</dbReference>
<dbReference type="AlphaFoldDB" id="F2TVN3"/>
<reference evidence="2" key="1">
    <citation type="submission" date="2009-08" db="EMBL/GenBank/DDBJ databases">
        <title>Annotation of Salpingoeca rosetta.</title>
        <authorList>
            <consortium name="The Broad Institute Genome Sequencing Platform"/>
            <person name="Russ C."/>
            <person name="Cuomo C."/>
            <person name="Burger G."/>
            <person name="Gray M.W."/>
            <person name="Holland P.W.H."/>
            <person name="King N."/>
            <person name="Lang F.B.F."/>
            <person name="Roger A.J."/>
            <person name="Ruiz-Trillo I."/>
            <person name="Young S.K."/>
            <person name="Zeng Q."/>
            <person name="Gargeya S."/>
            <person name="Alvarado L."/>
            <person name="Berlin A."/>
            <person name="Chapman S.B."/>
            <person name="Chen Z."/>
            <person name="Freedman E."/>
            <person name="Gellesch M."/>
            <person name="Goldberg J."/>
            <person name="Griggs A."/>
            <person name="Gujja S."/>
            <person name="Heilman E."/>
            <person name="Heiman D."/>
            <person name="Howarth C."/>
            <person name="Mehta T."/>
            <person name="Neiman D."/>
            <person name="Pearson M."/>
            <person name="Roberts A."/>
            <person name="Saif S."/>
            <person name="Shea T."/>
            <person name="Shenoy N."/>
            <person name="Sisk P."/>
            <person name="Stolte C."/>
            <person name="Sykes S."/>
            <person name="White J."/>
            <person name="Yandava C."/>
            <person name="Haas B."/>
            <person name="Nusbaum C."/>
            <person name="Birren B."/>
        </authorList>
    </citation>
    <scope>NUCLEOTIDE SEQUENCE [LARGE SCALE GENOMIC DNA]</scope>
    <source>
        <strain evidence="2">ATCC 50818</strain>
    </source>
</reference>
<dbReference type="PROSITE" id="PS50206">
    <property type="entry name" value="RHODANESE_3"/>
    <property type="match status" value="1"/>
</dbReference>
<dbReference type="OrthoDB" id="566238at2759"/>
<dbReference type="SMART" id="SM00450">
    <property type="entry name" value="RHOD"/>
    <property type="match status" value="1"/>
</dbReference>
<dbReference type="Gene3D" id="3.40.250.10">
    <property type="entry name" value="Rhodanese-like domain"/>
    <property type="match status" value="1"/>
</dbReference>
<dbReference type="InterPro" id="IPR001763">
    <property type="entry name" value="Rhodanese-like_dom"/>
</dbReference>
<dbReference type="GeneID" id="16067784"/>
<dbReference type="RefSeq" id="XP_004998701.1">
    <property type="nucleotide sequence ID" value="XM_004998644.1"/>
</dbReference>
<dbReference type="OMA" id="MGFKHIR"/>
<dbReference type="eggNOG" id="ENOG502RVFU">
    <property type="taxonomic scope" value="Eukaryota"/>
</dbReference>
<dbReference type="PANTHER" id="PTHR43031:SF16">
    <property type="entry name" value="OXIDOREDUCTASE"/>
    <property type="match status" value="1"/>
</dbReference>
<protein>
    <recommendedName>
        <fullName evidence="1">Rhodanese domain-containing protein</fullName>
    </recommendedName>
</protein>
<dbReference type="SUPFAM" id="SSF52821">
    <property type="entry name" value="Rhodanese/Cell cycle control phosphatase"/>
    <property type="match status" value="1"/>
</dbReference>
<evidence type="ECO:0000313" key="2">
    <source>
        <dbReference type="EMBL" id="EGD72129.1"/>
    </source>
</evidence>
<dbReference type="PANTHER" id="PTHR43031">
    <property type="entry name" value="FAD-DEPENDENT OXIDOREDUCTASE"/>
    <property type="match status" value="1"/>
</dbReference>
<proteinExistence type="predicted"/>
<dbReference type="InParanoid" id="F2TVN3"/>
<dbReference type="InterPro" id="IPR050229">
    <property type="entry name" value="GlpE_sulfurtransferase"/>
</dbReference>
<organism evidence="3">
    <name type="scientific">Salpingoeca rosetta (strain ATCC 50818 / BSB-021)</name>
    <dbReference type="NCBI Taxonomy" id="946362"/>
    <lineage>
        <taxon>Eukaryota</taxon>
        <taxon>Choanoflagellata</taxon>
        <taxon>Craspedida</taxon>
        <taxon>Salpingoecidae</taxon>
        <taxon>Salpingoeca</taxon>
    </lineage>
</organism>
<name>F2TVN3_SALR5</name>
<evidence type="ECO:0000259" key="1">
    <source>
        <dbReference type="PROSITE" id="PS50206"/>
    </source>
</evidence>
<accession>F2TVN3</accession>
<dbReference type="Pfam" id="PF00581">
    <property type="entry name" value="Rhodanese"/>
    <property type="match status" value="1"/>
</dbReference>
<sequence>MDPKEAWENRDKFTFVDVREDREWMSKGVLGVDKLYLVERGVLERELPKCVPDTSTPLMVYCAGAMRSVLATRSLNELGYTDVTSLNGGFDGWKEENLPLKSYDEWRACQDGKDE</sequence>
<feature type="domain" description="Rhodanese" evidence="1">
    <location>
        <begin position="9"/>
        <end position="102"/>
    </location>
</feature>